<name>A0A2T3B6A0_AMORE</name>
<dbReference type="FunFam" id="3.90.430.10:FF:000001">
    <property type="entry name" value="Copper fist DNA-binding protein"/>
    <property type="match status" value="1"/>
</dbReference>
<proteinExistence type="predicted"/>
<dbReference type="SMART" id="SM00412">
    <property type="entry name" value="Cu_FIST"/>
    <property type="match status" value="1"/>
</dbReference>
<dbReference type="InParanoid" id="A0A2T3B6A0"/>
<evidence type="ECO:0000313" key="11">
    <source>
        <dbReference type="Proteomes" id="UP000241818"/>
    </source>
</evidence>
<protein>
    <recommendedName>
        <fullName evidence="9">Copper-fist domain-containing protein</fullName>
    </recommendedName>
</protein>
<dbReference type="GO" id="GO:0005507">
    <property type="term" value="F:copper ion binding"/>
    <property type="evidence" value="ECO:0007669"/>
    <property type="project" value="InterPro"/>
</dbReference>
<evidence type="ECO:0000259" key="9">
    <source>
        <dbReference type="PROSITE" id="PS50073"/>
    </source>
</evidence>
<keyword evidence="3" id="KW-0862">Zinc</keyword>
<dbReference type="PRINTS" id="PR00617">
    <property type="entry name" value="COPPERFIST"/>
</dbReference>
<dbReference type="STRING" id="857342.A0A2T3B6A0"/>
<evidence type="ECO:0000256" key="8">
    <source>
        <dbReference type="SAM" id="MobiDB-lite"/>
    </source>
</evidence>
<dbReference type="AlphaFoldDB" id="A0A2T3B6A0"/>
<dbReference type="GO" id="GO:0006878">
    <property type="term" value="P:intracellular copper ion homeostasis"/>
    <property type="evidence" value="ECO:0007669"/>
    <property type="project" value="TreeGrafter"/>
</dbReference>
<feature type="domain" description="Copper-fist" evidence="9">
    <location>
        <begin position="1"/>
        <end position="39"/>
    </location>
</feature>
<dbReference type="SMART" id="SM01090">
    <property type="entry name" value="Copper-fist"/>
    <property type="match status" value="1"/>
</dbReference>
<dbReference type="GeneID" id="36577257"/>
<keyword evidence="4" id="KW-0186">Copper</keyword>
<organism evidence="10 11">
    <name type="scientific">Amorphotheca resinae ATCC 22711</name>
    <dbReference type="NCBI Taxonomy" id="857342"/>
    <lineage>
        <taxon>Eukaryota</taxon>
        <taxon>Fungi</taxon>
        <taxon>Dikarya</taxon>
        <taxon>Ascomycota</taxon>
        <taxon>Pezizomycotina</taxon>
        <taxon>Leotiomycetes</taxon>
        <taxon>Helotiales</taxon>
        <taxon>Amorphothecaceae</taxon>
        <taxon>Amorphotheca</taxon>
    </lineage>
</organism>
<dbReference type="InterPro" id="IPR001083">
    <property type="entry name" value="Cu_fist_DNA-bd_dom"/>
</dbReference>
<dbReference type="GO" id="GO:0005634">
    <property type="term" value="C:nucleus"/>
    <property type="evidence" value="ECO:0007669"/>
    <property type="project" value="UniProtKB-SubCell"/>
</dbReference>
<keyword evidence="7" id="KW-0539">Nucleus</keyword>
<comment type="subcellular location">
    <subcellularLocation>
        <location evidence="1">Nucleus</location>
    </subcellularLocation>
</comment>
<dbReference type="RefSeq" id="XP_024722450.1">
    <property type="nucleotide sequence ID" value="XM_024869176.1"/>
</dbReference>
<dbReference type="Proteomes" id="UP000241818">
    <property type="component" value="Unassembled WGS sequence"/>
</dbReference>
<accession>A0A2T3B6A0</accession>
<keyword evidence="5" id="KW-0805">Transcription regulation</keyword>
<dbReference type="PANTHER" id="PTHR28088:SF5">
    <property type="entry name" value="TRANSCRIPTIONAL ACTIVATOR HAA1-RELATED"/>
    <property type="match status" value="1"/>
</dbReference>
<dbReference type="SUPFAM" id="SSF57879">
    <property type="entry name" value="Zinc domain conserved in yeast copper-regulated transcription factors"/>
    <property type="match status" value="1"/>
</dbReference>
<evidence type="ECO:0000256" key="5">
    <source>
        <dbReference type="ARBA" id="ARBA00023015"/>
    </source>
</evidence>
<dbReference type="Pfam" id="PF00649">
    <property type="entry name" value="Copper-fist"/>
    <property type="match status" value="1"/>
</dbReference>
<dbReference type="InterPro" id="IPR051763">
    <property type="entry name" value="Copper_Homeo_Regul"/>
</dbReference>
<gene>
    <name evidence="10" type="ORF">M430DRAFT_65485</name>
</gene>
<evidence type="ECO:0000256" key="3">
    <source>
        <dbReference type="ARBA" id="ARBA00022833"/>
    </source>
</evidence>
<dbReference type="InterPro" id="IPR036395">
    <property type="entry name" value="Cu_fist_DNA-bd_dom_sf"/>
</dbReference>
<evidence type="ECO:0000313" key="10">
    <source>
        <dbReference type="EMBL" id="PSS22295.1"/>
    </source>
</evidence>
<dbReference type="GO" id="GO:0000981">
    <property type="term" value="F:DNA-binding transcription factor activity, RNA polymerase II-specific"/>
    <property type="evidence" value="ECO:0007669"/>
    <property type="project" value="TreeGrafter"/>
</dbReference>
<dbReference type="GO" id="GO:0045944">
    <property type="term" value="P:positive regulation of transcription by RNA polymerase II"/>
    <property type="evidence" value="ECO:0007669"/>
    <property type="project" value="TreeGrafter"/>
</dbReference>
<dbReference type="GO" id="GO:0006879">
    <property type="term" value="P:intracellular iron ion homeostasis"/>
    <property type="evidence" value="ECO:0007669"/>
    <property type="project" value="TreeGrafter"/>
</dbReference>
<evidence type="ECO:0000256" key="6">
    <source>
        <dbReference type="ARBA" id="ARBA00023163"/>
    </source>
</evidence>
<keyword evidence="2" id="KW-0479">Metal-binding</keyword>
<keyword evidence="6" id="KW-0804">Transcription</keyword>
<sequence>MLIKGEKYACEACVRGHRVSNCQHADRPLQHINKKGRPVSQCAHCRTLRKSRSAHVRCDCGGEKTHAKSACTHDGDSQDNCCCSHGARCSCAIKKEHLDPVPESDSDEALPRSVARRPRAHTAQSESGLTVFTNGHHKPVHKHNNMAHQCGLPYVVPRAHSIHGPSTSGLANRSVDNLPHTSTIDALHSESHIKDSMVSAQQEQRMVKSEHGSPLQSPTSNLDQLNGLLPPLDLSGVPGDYSFLQNLDGFSSIPDHEQPLFSAGLSSASVDWSHYDGLDFNNDNFGASSYSQAPSFTGFDFASAEQPALTTTSTSGEMSEVEDFGFLNEIGANPPTVLNNQYGSDLDNSDFSEIDAYRLSTASSYMGLPQAQLLSSNNIEALDMDAFLKGVATANSHASSNHGLPLGTLGEDVKAGQTLPNFDDNNTIRLLSTGEENEAFWINDFPSSNNNRGLGDLSEDNVWVAQ</sequence>
<reference evidence="10 11" key="1">
    <citation type="journal article" date="2018" name="New Phytol.">
        <title>Comparative genomics and transcriptomics depict ericoid mycorrhizal fungi as versatile saprotrophs and plant mutualists.</title>
        <authorList>
            <person name="Martino E."/>
            <person name="Morin E."/>
            <person name="Grelet G.A."/>
            <person name="Kuo A."/>
            <person name="Kohler A."/>
            <person name="Daghino S."/>
            <person name="Barry K.W."/>
            <person name="Cichocki N."/>
            <person name="Clum A."/>
            <person name="Dockter R.B."/>
            <person name="Hainaut M."/>
            <person name="Kuo R.C."/>
            <person name="LaButti K."/>
            <person name="Lindahl B.D."/>
            <person name="Lindquist E.A."/>
            <person name="Lipzen A."/>
            <person name="Khouja H.R."/>
            <person name="Magnuson J."/>
            <person name="Murat C."/>
            <person name="Ohm R.A."/>
            <person name="Singer S.W."/>
            <person name="Spatafora J.W."/>
            <person name="Wang M."/>
            <person name="Veneault-Fourrey C."/>
            <person name="Henrissat B."/>
            <person name="Grigoriev I.V."/>
            <person name="Martin F.M."/>
            <person name="Perotto S."/>
        </authorList>
    </citation>
    <scope>NUCLEOTIDE SEQUENCE [LARGE SCALE GENOMIC DNA]</scope>
    <source>
        <strain evidence="10 11">ATCC 22711</strain>
    </source>
</reference>
<evidence type="ECO:0000256" key="1">
    <source>
        <dbReference type="ARBA" id="ARBA00004123"/>
    </source>
</evidence>
<evidence type="ECO:0000256" key="4">
    <source>
        <dbReference type="ARBA" id="ARBA00023008"/>
    </source>
</evidence>
<keyword evidence="11" id="KW-1185">Reference proteome</keyword>
<evidence type="ECO:0000256" key="7">
    <source>
        <dbReference type="ARBA" id="ARBA00023242"/>
    </source>
</evidence>
<dbReference type="GO" id="GO:0000978">
    <property type="term" value="F:RNA polymerase II cis-regulatory region sequence-specific DNA binding"/>
    <property type="evidence" value="ECO:0007669"/>
    <property type="project" value="TreeGrafter"/>
</dbReference>
<evidence type="ECO:0000256" key="2">
    <source>
        <dbReference type="ARBA" id="ARBA00022723"/>
    </source>
</evidence>
<dbReference type="PANTHER" id="PTHR28088">
    <property type="entry name" value="TRANSCRIPTIONAL ACTIVATOR HAA1-RELATED"/>
    <property type="match status" value="1"/>
</dbReference>
<dbReference type="PROSITE" id="PS50073">
    <property type="entry name" value="COPPER_FIST_2"/>
    <property type="match status" value="1"/>
</dbReference>
<dbReference type="Gene3D" id="3.90.430.10">
    <property type="entry name" value="Copper fist DNA-binding domain"/>
    <property type="match status" value="1"/>
</dbReference>
<feature type="region of interest" description="Disordered" evidence="8">
    <location>
        <begin position="99"/>
        <end position="126"/>
    </location>
</feature>
<dbReference type="EMBL" id="KZ679009">
    <property type="protein sequence ID" value="PSS22295.1"/>
    <property type="molecule type" value="Genomic_DNA"/>
</dbReference>
<dbReference type="OrthoDB" id="5600085at2759"/>